<dbReference type="Proteomes" id="UP000182334">
    <property type="component" value="Chromosome I"/>
</dbReference>
<evidence type="ECO:0000256" key="5">
    <source>
        <dbReference type="ARBA" id="ARBA00022776"/>
    </source>
</evidence>
<proteinExistence type="inferred from homology"/>
<evidence type="ECO:0000256" key="7">
    <source>
        <dbReference type="ARBA" id="ARBA00023306"/>
    </source>
</evidence>
<keyword evidence="4" id="KW-0132">Cell division</keyword>
<feature type="coiled-coil region" evidence="8">
    <location>
        <begin position="452"/>
        <end position="486"/>
    </location>
</feature>
<dbReference type="GO" id="GO:0000776">
    <property type="term" value="C:kinetochore"/>
    <property type="evidence" value="ECO:0007669"/>
    <property type="project" value="TreeGrafter"/>
</dbReference>
<comment type="subcellular location">
    <subcellularLocation>
        <location evidence="1">Nucleus</location>
    </subcellularLocation>
</comment>
<name>A0A1L0BAK7_9ASCO</name>
<evidence type="ECO:0000256" key="1">
    <source>
        <dbReference type="ARBA" id="ARBA00004123"/>
    </source>
</evidence>
<comment type="similarity">
    <text evidence="2">Belongs to the MAD1 family.</text>
</comment>
<evidence type="ECO:0000313" key="10">
    <source>
        <dbReference type="Proteomes" id="UP000182334"/>
    </source>
</evidence>
<keyword evidence="6" id="KW-0539">Nucleus</keyword>
<dbReference type="GO" id="GO:0005635">
    <property type="term" value="C:nuclear envelope"/>
    <property type="evidence" value="ECO:0007669"/>
    <property type="project" value="TreeGrafter"/>
</dbReference>
<feature type="coiled-coil region" evidence="8">
    <location>
        <begin position="398"/>
        <end position="425"/>
    </location>
</feature>
<dbReference type="Gene3D" id="6.10.250.3110">
    <property type="match status" value="1"/>
</dbReference>
<evidence type="ECO:0000256" key="6">
    <source>
        <dbReference type="ARBA" id="ARBA00023242"/>
    </source>
</evidence>
<dbReference type="OrthoDB" id="331602at2759"/>
<dbReference type="STRING" id="45354.A0A1L0BAK7"/>
<dbReference type="InterPro" id="IPR008672">
    <property type="entry name" value="Mad1"/>
</dbReference>
<dbReference type="GO" id="GO:0051301">
    <property type="term" value="P:cell division"/>
    <property type="evidence" value="ECO:0007669"/>
    <property type="project" value="UniProtKB-KW"/>
</dbReference>
<dbReference type="GO" id="GO:0051315">
    <property type="term" value="P:attachment of mitotic spindle microtubules to kinetochore"/>
    <property type="evidence" value="ECO:0007669"/>
    <property type="project" value="TreeGrafter"/>
</dbReference>
<evidence type="ECO:0000256" key="3">
    <source>
        <dbReference type="ARBA" id="ARBA00022019"/>
    </source>
</evidence>
<keyword evidence="5" id="KW-0498">Mitosis</keyword>
<evidence type="ECO:0000256" key="4">
    <source>
        <dbReference type="ARBA" id="ARBA00022618"/>
    </source>
</evidence>
<gene>
    <name evidence="9" type="ORF">SAMEA4029010_CIC11G00000005002</name>
</gene>
<dbReference type="Gene3D" id="3.30.457.60">
    <property type="match status" value="1"/>
</dbReference>
<accession>A0A1L0BAK7</accession>
<feature type="coiled-coil region" evidence="8">
    <location>
        <begin position="20"/>
        <end position="72"/>
    </location>
</feature>
<evidence type="ECO:0000256" key="8">
    <source>
        <dbReference type="SAM" id="Coils"/>
    </source>
</evidence>
<keyword evidence="7" id="KW-0131">Cell cycle</keyword>
<dbReference type="EMBL" id="LT635756">
    <property type="protein sequence ID" value="SGZ47541.1"/>
    <property type="molecule type" value="Genomic_DNA"/>
</dbReference>
<keyword evidence="8" id="KW-0175">Coiled coil</keyword>
<feature type="coiled-coil region" evidence="8">
    <location>
        <begin position="105"/>
        <end position="259"/>
    </location>
</feature>
<keyword evidence="10" id="KW-1185">Reference proteome</keyword>
<evidence type="ECO:0000313" key="9">
    <source>
        <dbReference type="EMBL" id="SGZ47541.1"/>
    </source>
</evidence>
<dbReference type="PANTHER" id="PTHR23168:SF0">
    <property type="entry name" value="MITOTIC SPINDLE ASSEMBLY CHECKPOINT PROTEIN MAD1"/>
    <property type="match status" value="1"/>
</dbReference>
<sequence>MTERSLLPFLEQPSRIDGDNRASKEKLARIEYELSTLKTEKRLLQQSKDAAIGRYEELLAKKNDELLHLQNNFDYLFNQRKDLQSKLLNQKEVASASSSTLNSELKSLATENKALRGKLEKYERQFNSISGKCDHLRADLNRELQSNDQFRDRIKEMKDENHRLTKLNDDILERMKALSGQLESNNSFNNYEDLQLRLVSLQKTNNQLQFRVDSLLQQKTSIELLKQKNASLESKISKLERAEEKAELLQLENLELRTKFDEYFGVISTSVQSNNSESTDDSVLKFVETFKELQNKNLVLFEKLSEVESNVSRLEDTNLRLQDEINQELKPKLENLQNMVIQQENEIKELKKQKVLNSKEIEFLRNSLKSLDSVTAHIQATKISAGTDGSSKETEARRQATNQYLSNLEKLVDDYKKEVETLRRNSTLPQSVITPAKRPRLIDEDDTKTRAAIALRNENLELLAEIRNLKDKLNLVTKKLKLAEKSTDSTNHILELRSNPFSKDQAIKQETLNRLQDENRSLIAKYVESRNVESVPRAVFARQENDKDVLQAKIDHLTKRIDRLSSVYAEKSKEIIAVISRYFGYKIEFILSPLNPNEMCSKIKLVSKYTTRKDLGVSPPYLTLDVHNKSLKANGTYEFKAMCEELVNQWVNEKNQIPCFLSALNLKIYNEYFVKSSN</sequence>
<protein>
    <recommendedName>
        <fullName evidence="3">Spindle assembly checkpoint component MAD1</fullName>
    </recommendedName>
</protein>
<dbReference type="GO" id="GO:0072686">
    <property type="term" value="C:mitotic spindle"/>
    <property type="evidence" value="ECO:0007669"/>
    <property type="project" value="TreeGrafter"/>
</dbReference>
<dbReference type="AlphaFoldDB" id="A0A1L0BAK7"/>
<organism evidence="9 10">
    <name type="scientific">Sungouiella intermedia</name>
    <dbReference type="NCBI Taxonomy" id="45354"/>
    <lineage>
        <taxon>Eukaryota</taxon>
        <taxon>Fungi</taxon>
        <taxon>Dikarya</taxon>
        <taxon>Ascomycota</taxon>
        <taxon>Saccharomycotina</taxon>
        <taxon>Pichiomycetes</taxon>
        <taxon>Metschnikowiaceae</taxon>
        <taxon>Sungouiella</taxon>
    </lineage>
</organism>
<dbReference type="GO" id="GO:0007094">
    <property type="term" value="P:mitotic spindle assembly checkpoint signaling"/>
    <property type="evidence" value="ECO:0007669"/>
    <property type="project" value="InterPro"/>
</dbReference>
<feature type="coiled-coil region" evidence="8">
    <location>
        <begin position="512"/>
        <end position="574"/>
    </location>
</feature>
<dbReference type="Pfam" id="PF05557">
    <property type="entry name" value="MAD"/>
    <property type="match status" value="1"/>
</dbReference>
<dbReference type="PANTHER" id="PTHR23168">
    <property type="entry name" value="MITOTIC SPINDLE ASSEMBLY CHECKPOINT PROTEIN MAD1 MITOTIC ARREST DEFICIENT-LIKE PROTEIN 1"/>
    <property type="match status" value="1"/>
</dbReference>
<evidence type="ECO:0000256" key="2">
    <source>
        <dbReference type="ARBA" id="ARBA00008029"/>
    </source>
</evidence>
<reference evidence="9 10" key="1">
    <citation type="submission" date="2016-10" db="EMBL/GenBank/DDBJ databases">
        <authorList>
            <person name="de Groot N.N."/>
        </authorList>
    </citation>
    <scope>NUCLEOTIDE SEQUENCE [LARGE SCALE GENOMIC DNA]</scope>
    <source>
        <strain evidence="9 10">CBS 141442</strain>
    </source>
</reference>
<feature type="coiled-coil region" evidence="8">
    <location>
        <begin position="304"/>
        <end position="367"/>
    </location>
</feature>